<dbReference type="SUPFAM" id="SSF52047">
    <property type="entry name" value="RNI-like"/>
    <property type="match status" value="4"/>
</dbReference>
<feature type="domain" description="Disease resistance protein At4g27190-like leucine-rich repeats" evidence="6">
    <location>
        <begin position="1777"/>
        <end position="1879"/>
    </location>
</feature>
<evidence type="ECO:0000256" key="2">
    <source>
        <dbReference type="ARBA" id="ARBA00022741"/>
    </source>
</evidence>
<dbReference type="GO" id="GO:0005524">
    <property type="term" value="F:ATP binding"/>
    <property type="evidence" value="ECO:0007669"/>
    <property type="project" value="UniProtKB-KW"/>
</dbReference>
<keyword evidence="8" id="KW-1185">Reference proteome</keyword>
<feature type="domain" description="Disease resistance protein At4g27190-like leucine-rich repeats" evidence="6">
    <location>
        <begin position="1098"/>
        <end position="1202"/>
    </location>
</feature>
<reference evidence="7 8" key="1">
    <citation type="submission" date="2024-11" db="EMBL/GenBank/DDBJ databases">
        <title>Chromosome-level genome assembly of Eucalyptus globulus Labill. provides insights into its genome evolution.</title>
        <authorList>
            <person name="Li X."/>
        </authorList>
    </citation>
    <scope>NUCLEOTIDE SEQUENCE [LARGE SCALE GENOMIC DNA]</scope>
    <source>
        <strain evidence="7">CL2024</strain>
        <tissue evidence="7">Fresh tender leaves</tissue>
    </source>
</reference>
<keyword evidence="2" id="KW-0547">Nucleotide-binding</keyword>
<evidence type="ECO:0000259" key="6">
    <source>
        <dbReference type="Pfam" id="PF23247"/>
    </source>
</evidence>
<name>A0ABD3JU49_EUCGL</name>
<keyword evidence="4" id="KW-0067">ATP-binding</keyword>
<proteinExistence type="inferred from homology"/>
<feature type="domain" description="NB-ARC" evidence="5">
    <location>
        <begin position="3"/>
        <end position="175"/>
    </location>
</feature>
<comment type="similarity">
    <text evidence="1">Belongs to the disease resistance NB-LRR family.</text>
</comment>
<evidence type="ECO:0000313" key="7">
    <source>
        <dbReference type="EMBL" id="KAL3729789.1"/>
    </source>
</evidence>
<gene>
    <name evidence="7" type="ORF">ACJRO7_026862</name>
</gene>
<evidence type="ECO:0000313" key="8">
    <source>
        <dbReference type="Proteomes" id="UP001634007"/>
    </source>
</evidence>
<evidence type="ECO:0000259" key="5">
    <source>
        <dbReference type="Pfam" id="PF00931"/>
    </source>
</evidence>
<dbReference type="Gene3D" id="3.40.50.300">
    <property type="entry name" value="P-loop containing nucleotide triphosphate hydrolases"/>
    <property type="match status" value="1"/>
</dbReference>
<dbReference type="InterPro" id="IPR002182">
    <property type="entry name" value="NB-ARC"/>
</dbReference>
<dbReference type="EMBL" id="JBJKBG010000007">
    <property type="protein sequence ID" value="KAL3729789.1"/>
    <property type="molecule type" value="Genomic_DNA"/>
</dbReference>
<protein>
    <recommendedName>
        <fullName evidence="9">AAA+ ATPase domain-containing protein</fullName>
    </recommendedName>
</protein>
<dbReference type="InterPro" id="IPR027417">
    <property type="entry name" value="P-loop_NTPase"/>
</dbReference>
<evidence type="ECO:0000256" key="1">
    <source>
        <dbReference type="ARBA" id="ARBA00008894"/>
    </source>
</evidence>
<feature type="domain" description="Disease resistance protein At4g27190-like leucine-rich repeats" evidence="6">
    <location>
        <begin position="1249"/>
        <end position="1395"/>
    </location>
</feature>
<dbReference type="SUPFAM" id="SSF52058">
    <property type="entry name" value="L domain-like"/>
    <property type="match status" value="2"/>
</dbReference>
<dbReference type="PANTHER" id="PTHR33463:SF203">
    <property type="entry name" value="AAA+ ATPASE DOMAIN-CONTAINING PROTEIN"/>
    <property type="match status" value="1"/>
</dbReference>
<dbReference type="PRINTS" id="PR00364">
    <property type="entry name" value="DISEASERSIST"/>
</dbReference>
<dbReference type="Pfam" id="PF23247">
    <property type="entry name" value="LRR_RPS2"/>
    <property type="match status" value="7"/>
</dbReference>
<feature type="domain" description="Disease resistance protein At4g27190-like leucine-rich repeats" evidence="6">
    <location>
        <begin position="787"/>
        <end position="928"/>
    </location>
</feature>
<dbReference type="Gene3D" id="1.10.8.430">
    <property type="entry name" value="Helical domain of apoptotic protease-activating factors"/>
    <property type="match status" value="1"/>
</dbReference>
<feature type="domain" description="Disease resistance protein At4g27190-like leucine-rich repeats" evidence="6">
    <location>
        <begin position="1646"/>
        <end position="1775"/>
    </location>
</feature>
<feature type="non-terminal residue" evidence="7">
    <location>
        <position position="1"/>
    </location>
</feature>
<dbReference type="Gene3D" id="3.80.10.10">
    <property type="entry name" value="Ribonuclease Inhibitor"/>
    <property type="match status" value="6"/>
</dbReference>
<evidence type="ECO:0000256" key="3">
    <source>
        <dbReference type="ARBA" id="ARBA00022821"/>
    </source>
</evidence>
<dbReference type="Pfam" id="PF00931">
    <property type="entry name" value="NB-ARC"/>
    <property type="match status" value="1"/>
</dbReference>
<feature type="domain" description="Disease resistance protein At4g27190-like leucine-rich repeats" evidence="6">
    <location>
        <begin position="623"/>
        <end position="714"/>
    </location>
</feature>
<organism evidence="7 8">
    <name type="scientific">Eucalyptus globulus</name>
    <name type="common">Tasmanian blue gum</name>
    <dbReference type="NCBI Taxonomy" id="34317"/>
    <lineage>
        <taxon>Eukaryota</taxon>
        <taxon>Viridiplantae</taxon>
        <taxon>Streptophyta</taxon>
        <taxon>Embryophyta</taxon>
        <taxon>Tracheophyta</taxon>
        <taxon>Spermatophyta</taxon>
        <taxon>Magnoliopsida</taxon>
        <taxon>eudicotyledons</taxon>
        <taxon>Gunneridae</taxon>
        <taxon>Pentapetalae</taxon>
        <taxon>rosids</taxon>
        <taxon>malvids</taxon>
        <taxon>Myrtales</taxon>
        <taxon>Myrtaceae</taxon>
        <taxon>Myrtoideae</taxon>
        <taxon>Eucalypteae</taxon>
        <taxon>Eucalyptus</taxon>
    </lineage>
</organism>
<dbReference type="InterPro" id="IPR057135">
    <property type="entry name" value="At4g27190-like_LRR"/>
</dbReference>
<dbReference type="InterPro" id="IPR050905">
    <property type="entry name" value="Plant_NBS-LRR"/>
</dbReference>
<dbReference type="PANTHER" id="PTHR33463">
    <property type="entry name" value="NB-ARC DOMAIN-CONTAINING PROTEIN-RELATED"/>
    <property type="match status" value="1"/>
</dbReference>
<evidence type="ECO:0000256" key="4">
    <source>
        <dbReference type="ARBA" id="ARBA00022840"/>
    </source>
</evidence>
<dbReference type="SUPFAM" id="SSF52540">
    <property type="entry name" value="P-loop containing nucleoside triphosphate hydrolases"/>
    <property type="match status" value="1"/>
</dbReference>
<keyword evidence="3" id="KW-0611">Plant defense</keyword>
<dbReference type="Proteomes" id="UP001634007">
    <property type="component" value="Unassembled WGS sequence"/>
</dbReference>
<dbReference type="GO" id="GO:0006952">
    <property type="term" value="P:defense response"/>
    <property type="evidence" value="ECO:0007669"/>
    <property type="project" value="UniProtKB-KW"/>
</dbReference>
<feature type="domain" description="Disease resistance protein At4g27190-like leucine-rich repeats" evidence="6">
    <location>
        <begin position="1481"/>
        <end position="1548"/>
    </location>
</feature>
<accession>A0ABD3JU49</accession>
<dbReference type="InterPro" id="IPR032675">
    <property type="entry name" value="LRR_dom_sf"/>
</dbReference>
<evidence type="ECO:0008006" key="9">
    <source>
        <dbReference type="Google" id="ProtNLM"/>
    </source>
</evidence>
<sequence length="1921" mass="219718">ALMIQNIMGALANNSNSVVGVYGMGGVGKSTLLADAEKRIRVEKSFDLVAQADVSEHQDIKRIQEEIACALGLSDLKNEEYVSVRAKHLHRRLQDEERNKKKVLIILDNLWKGLDLKSVGIPCGSDNKVMGCKLLLTSRDRDILRRDMGCDKDFPLGELEEEEARSLFERLVGDKVHDGEFKPLADEALDKCAGVPFLIVAMAKRFKYADLYEWKDTLKKIEKSKDKKINDLINQMLQWNYDKLEEEVKSLLQLCVVYDISKPSLENLVRYGIGLGLLQDVSSMEEARNRLISHIHALQASSFLLDSEDVDGFKIHDLVREFVASVASREHPLLVLQDKDKSIIESSKDKLNSYRAICFSYLDMKELPQELDYSELQIFLLFTNNESLMVPDSLFYSMRKLMVLNLTGIRLTYSPSLSFQFLENLHTLCLDSCSLDNVAILGEMKGLQILSFVNSNIHRLPREIGQLVELRLLDLNQCEQLEIIEPGVLQSLIKLEELYMKNSFHQWDTMDQTPPTNASLIELNHMNNLRTLHVSILNPSVLPGDLNLEKLIKYEIRIGIVWHRWSMWSGCKGKRTLKLKLDPLGNVLRKGGIQSILGKTDYLSLDNLVRNEQSICALSQKDFLELKHLKVKNSPSIHYIHQSPSHTHFKMLESLRLKNLINLEKLCNSHISSKSFSTLKVIQVERCDKMEVLFPLSMVRGLPQLEEINVVDCKRMRGIVDVDDGGKVELHNLLGLKLCDLPDIKSFFTIGMAPLSSTLHDQVGTQIAFFNEQQVALPKLEALVITSLDNIEMIWDNKVAADSFPKLKTLCVVDCNKLVSIVRSFILRRLLSLESLDARGCGILEVVFELHPLNHLDGHPIALPLKELTVSSLPKLKCIWDKELHRQIKFQCLRYISISRCESLTSLFPTIAARDLIQLEKLKIVECGIVEIIENEEGLVPKFLFPMLTTLELKYLRELKCLYTRTHTSHWPALKTLKVRGCDKVEILASHSKNEMPLDKSPFFLIEKDAFPNLQELKLDLSERMEIWHGHFPDGEFFNKLRFLKLRHLSQDSSISTCRFVESLTNLDELIVCESYLEDLNSHEEAIEGTSHELKVILPFSRYIRHLQTLDVSHCDGLSKLFTPTIAENLVALTKLRISNCRILTEVINNEKGGERHVVAFNQLKYMELDRLIGLRSFNSGGYTLIFPLLEDIIVTRCPNMKFFSQGPIEASKLKRVQVLEEAWFWAGNLNITIQNMFEETGMFAGVNKMLLSEFPGLIGKWHNKLQPIKSHWQLESLVVDKCPFINAIPSGLILVLDNLSFLQVRDCKLLEEIFDLEGLEVVESTQVLPQLRELNLANLPKLRRLWNKDLQESIHFDSLCFLILYNCSNLGHAFTSSMAHCLANLKEMEIKECGQMEGVIIEEEGQGSTMEKITFPKLRQMKLECLPNLTCLLLGKNHTLECPKLRVLSITHCPKMRSLTRQSWMENVHNNPSLFTPQVQFSKLESVDLSHMDNLSKIWTDTPQETLTFDCLWKVEVRNCKGLENLFPYWVATSLIHLGTLQVESCEIEEIVANGGDTPSSNTTQDLFPKLTSLVLRDMPRLKSFYPNLPTLHWPLLEELRVTHCDKLNMLSFTASMNSWAQKYDQQDLSNQEAHSSFERDFPNLERLLLVDNNIQMIQDGNFSEDIFGKLEALTLACFHDENAVFPLKFLLERVQNLQSLEVFCSSFEDIFLDEGLVDNGKRPMLESLRELKLNKLHNLKSVWREGSLVLKILQSIETFEVWDCPCLTKIFPTVTSFKNLTTLVVKNSSGLIHLVTASMVTNLVHLYYLTIIGCERMKEIVANDKDGEGKVISFGDLRELTLQNLPNLECFSSIPSCIFKFPELWRIEVEECPKMKTFSKGVLSTPPNLMYASLFRYKWDKYWGEGDDLNMTIHKLSSA</sequence>
<dbReference type="InterPro" id="IPR042197">
    <property type="entry name" value="Apaf_helical"/>
</dbReference>
<comment type="caution">
    <text evidence="7">The sequence shown here is derived from an EMBL/GenBank/DDBJ whole genome shotgun (WGS) entry which is preliminary data.</text>
</comment>